<dbReference type="GO" id="GO:0045944">
    <property type="term" value="P:positive regulation of transcription by RNA polymerase II"/>
    <property type="evidence" value="ECO:0007669"/>
    <property type="project" value="TreeGrafter"/>
</dbReference>
<comment type="caution">
    <text evidence="3">The sequence shown here is derived from an EMBL/GenBank/DDBJ whole genome shotgun (WGS) entry which is preliminary data.</text>
</comment>
<reference evidence="3" key="2">
    <citation type="journal article" date="2023" name="IMA Fungus">
        <title>Comparative genomic study of the Penicillium genus elucidates a diverse pangenome and 15 lateral gene transfer events.</title>
        <authorList>
            <person name="Petersen C."/>
            <person name="Sorensen T."/>
            <person name="Nielsen M.R."/>
            <person name="Sondergaard T.E."/>
            <person name="Sorensen J.L."/>
            <person name="Fitzpatrick D.A."/>
            <person name="Frisvad J.C."/>
            <person name="Nielsen K.L."/>
        </authorList>
    </citation>
    <scope>NUCLEOTIDE SEQUENCE</scope>
    <source>
        <strain evidence="3">IBT 30761</strain>
    </source>
</reference>
<reference evidence="3" key="1">
    <citation type="submission" date="2022-11" db="EMBL/GenBank/DDBJ databases">
        <authorList>
            <person name="Petersen C."/>
        </authorList>
    </citation>
    <scope>NUCLEOTIDE SEQUENCE</scope>
    <source>
        <strain evidence="3">IBT 30761</strain>
    </source>
</reference>
<dbReference type="GO" id="GO:0003700">
    <property type="term" value="F:DNA-binding transcription factor activity"/>
    <property type="evidence" value="ECO:0007669"/>
    <property type="project" value="TreeGrafter"/>
</dbReference>
<accession>A0A9W9FPT8</accession>
<dbReference type="RefSeq" id="XP_056477606.1">
    <property type="nucleotide sequence ID" value="XM_056617249.1"/>
</dbReference>
<dbReference type="InterPro" id="IPR021858">
    <property type="entry name" value="Fun_TF"/>
</dbReference>
<dbReference type="AlphaFoldDB" id="A0A9W9FPT8"/>
<dbReference type="GeneID" id="81356228"/>
<dbReference type="Proteomes" id="UP001149074">
    <property type="component" value="Unassembled WGS sequence"/>
</dbReference>
<keyword evidence="4" id="KW-1185">Reference proteome</keyword>
<dbReference type="OrthoDB" id="3251668at2759"/>
<gene>
    <name evidence="3" type="ORF">N7532_004755</name>
</gene>
<evidence type="ECO:0000256" key="1">
    <source>
        <dbReference type="ARBA" id="ARBA00004123"/>
    </source>
</evidence>
<keyword evidence="2" id="KW-0539">Nucleus</keyword>
<dbReference type="EMBL" id="JAPQKI010000004">
    <property type="protein sequence ID" value="KAJ5104226.1"/>
    <property type="molecule type" value="Genomic_DNA"/>
</dbReference>
<evidence type="ECO:0000256" key="2">
    <source>
        <dbReference type="ARBA" id="ARBA00023242"/>
    </source>
</evidence>
<evidence type="ECO:0000313" key="3">
    <source>
        <dbReference type="EMBL" id="KAJ5104226.1"/>
    </source>
</evidence>
<sequence>MALGVTSDQGPSRSAPTDLGTVIVAPFQAAAKAALTTHELFLLDHYIQRFSRIYPTCSGPMNPFLSILLPLAVENQTVMNAVLALSGAQLGAHRDQEIIKATLCARHRALEGCRNILIYSESLMDSNQSRPTGRSMAGTGNHGNILYTLASCICLLLYEKLMGDGKANWMPHLSFLAGLFDRLETPHNQEVFQSILRGHQQRLAFGFIHNLFLYNDLVQSTAQGTSTLSNFYLRPQGMSSVRQPGSGKSLFNGILDTSLVPGDLSSRDRFYYPYLIAQISAGTETVSDASIGLWDSRLDWLPSFSVLTVPRSPGSEITRSVDTDQSSQVNEPDHIFLMSAIYSYTAKLYLRQTRCRRQGQNAMSQCGLEIADLACHATFLISQVPDGSSFENALLWPIGIIGPGLSAASSPSRQYLLTRLRSLEQRFQMKHFERLQEVLVAGWNRLDRMDSEELVENDVFLFG</sequence>
<evidence type="ECO:0000313" key="4">
    <source>
        <dbReference type="Proteomes" id="UP001149074"/>
    </source>
</evidence>
<protein>
    <submittedName>
        <fullName evidence="3">Uncharacterized protein</fullName>
    </submittedName>
</protein>
<dbReference type="PANTHER" id="PTHR37534">
    <property type="entry name" value="TRANSCRIPTIONAL ACTIVATOR PROTEIN UGA3"/>
    <property type="match status" value="1"/>
</dbReference>
<organism evidence="3 4">
    <name type="scientific">Penicillium argentinense</name>
    <dbReference type="NCBI Taxonomy" id="1131581"/>
    <lineage>
        <taxon>Eukaryota</taxon>
        <taxon>Fungi</taxon>
        <taxon>Dikarya</taxon>
        <taxon>Ascomycota</taxon>
        <taxon>Pezizomycotina</taxon>
        <taxon>Eurotiomycetes</taxon>
        <taxon>Eurotiomycetidae</taxon>
        <taxon>Eurotiales</taxon>
        <taxon>Aspergillaceae</taxon>
        <taxon>Penicillium</taxon>
    </lineage>
</organism>
<comment type="subcellular location">
    <subcellularLocation>
        <location evidence="1">Nucleus</location>
    </subcellularLocation>
</comment>
<name>A0A9W9FPT8_9EURO</name>
<proteinExistence type="predicted"/>
<dbReference type="GO" id="GO:0000976">
    <property type="term" value="F:transcription cis-regulatory region binding"/>
    <property type="evidence" value="ECO:0007669"/>
    <property type="project" value="TreeGrafter"/>
</dbReference>
<dbReference type="PANTHER" id="PTHR37534:SF38">
    <property type="entry name" value="ZN(2)-C6 FUNGAL-TYPE DOMAIN-CONTAINING PROTEIN"/>
    <property type="match status" value="1"/>
</dbReference>
<dbReference type="GO" id="GO:0005634">
    <property type="term" value="C:nucleus"/>
    <property type="evidence" value="ECO:0007669"/>
    <property type="project" value="UniProtKB-SubCell"/>
</dbReference>
<dbReference type="Pfam" id="PF11951">
    <property type="entry name" value="Fungal_trans_2"/>
    <property type="match status" value="2"/>
</dbReference>